<reference evidence="2 3" key="1">
    <citation type="submission" date="2015-11" db="EMBL/GenBank/DDBJ databases">
        <authorList>
            <person name="Varghese N."/>
        </authorList>
    </citation>
    <scope>NUCLEOTIDE SEQUENCE [LARGE SCALE GENOMIC DNA]</scope>
    <source>
        <strain evidence="2 3">JGI-25</strain>
    </source>
</reference>
<dbReference type="InterPro" id="IPR002864">
    <property type="entry name" value="Acyl-ACP_thioesterase_NHD"/>
</dbReference>
<dbReference type="SUPFAM" id="SSF54637">
    <property type="entry name" value="Thioesterase/thiol ester dehydrase-isomerase"/>
    <property type="match status" value="1"/>
</dbReference>
<evidence type="ECO:0000313" key="2">
    <source>
        <dbReference type="EMBL" id="CUT03306.1"/>
    </source>
</evidence>
<dbReference type="Gene3D" id="3.10.129.10">
    <property type="entry name" value="Hotdog Thioesterase"/>
    <property type="match status" value="1"/>
</dbReference>
<organism evidence="2 3">
    <name type="scientific">Kryptobacter tengchongensis</name>
    <dbReference type="NCBI Taxonomy" id="1643429"/>
    <lineage>
        <taxon>Bacteria</taxon>
        <taxon>Pseudomonadati</taxon>
        <taxon>Candidatus Kryptoniota</taxon>
        <taxon>Candidatus Kryptobacter</taxon>
    </lineage>
</organism>
<proteinExistence type="predicted"/>
<name>A0A916LKZ6_KRYT1</name>
<evidence type="ECO:0000259" key="1">
    <source>
        <dbReference type="Pfam" id="PF01643"/>
    </source>
</evidence>
<dbReference type="GO" id="GO:0006633">
    <property type="term" value="P:fatty acid biosynthetic process"/>
    <property type="evidence" value="ECO:0007669"/>
    <property type="project" value="InterPro"/>
</dbReference>
<dbReference type="Pfam" id="PF01643">
    <property type="entry name" value="Acyl-ACP_TE"/>
    <property type="match status" value="1"/>
</dbReference>
<sequence length="75" mass="8854">KNNCAWILNKFSIQLNDFPKFRDEVRIITWSRESHIIKAYRDFEIYAGQNFIGRASSLWVFTDLKTKNQGGSQLK</sequence>
<protein>
    <submittedName>
        <fullName evidence="2">Acyl-ACP thioesterase</fullName>
    </submittedName>
</protein>
<feature type="non-terminal residue" evidence="2">
    <location>
        <position position="1"/>
    </location>
</feature>
<gene>
    <name evidence="2" type="ORF">JGI25_01207</name>
</gene>
<dbReference type="InterPro" id="IPR029069">
    <property type="entry name" value="HotDog_dom_sf"/>
</dbReference>
<feature type="domain" description="Acyl-ACP thioesterase N-terminal hotdog" evidence="1">
    <location>
        <begin position="2"/>
        <end position="67"/>
    </location>
</feature>
<dbReference type="Proteomes" id="UP000243105">
    <property type="component" value="Unassembled WGS sequence"/>
</dbReference>
<evidence type="ECO:0000313" key="3">
    <source>
        <dbReference type="Proteomes" id="UP000243105"/>
    </source>
</evidence>
<dbReference type="GO" id="GO:0016790">
    <property type="term" value="F:thiolester hydrolase activity"/>
    <property type="evidence" value="ECO:0007669"/>
    <property type="project" value="InterPro"/>
</dbReference>
<dbReference type="AlphaFoldDB" id="A0A916LKZ6"/>
<accession>A0A916LKZ6</accession>
<dbReference type="RefSeq" id="WP_333783628.1">
    <property type="nucleotide sequence ID" value="NZ_CZVV01000087.1"/>
</dbReference>
<comment type="caution">
    <text evidence="2">The sequence shown here is derived from an EMBL/GenBank/DDBJ whole genome shotgun (WGS) entry which is preliminary data.</text>
</comment>
<dbReference type="EMBL" id="CZVV01000087">
    <property type="protein sequence ID" value="CUT03306.1"/>
    <property type="molecule type" value="Genomic_DNA"/>
</dbReference>